<accession>X0Y9J6</accession>
<protein>
    <recommendedName>
        <fullName evidence="2">Uroporphyrinogen decarboxylase (URO-D) domain-containing protein</fullName>
    </recommendedName>
</protein>
<organism evidence="1">
    <name type="scientific">marine sediment metagenome</name>
    <dbReference type="NCBI Taxonomy" id="412755"/>
    <lineage>
        <taxon>unclassified sequences</taxon>
        <taxon>metagenomes</taxon>
        <taxon>ecological metagenomes</taxon>
    </lineage>
</organism>
<dbReference type="EMBL" id="BARS01052258">
    <property type="protein sequence ID" value="GAG52494.1"/>
    <property type="molecule type" value="Genomic_DNA"/>
</dbReference>
<sequence>DEAKRSKGIIVGVSNYLVPGTPMQNVKALLQTIREHR</sequence>
<reference evidence="1" key="1">
    <citation type="journal article" date="2014" name="Front. Microbiol.">
        <title>High frequency of phylogenetically diverse reductive dehalogenase-homologous genes in deep subseafloor sedimentary metagenomes.</title>
        <authorList>
            <person name="Kawai M."/>
            <person name="Futagami T."/>
            <person name="Toyoda A."/>
            <person name="Takaki Y."/>
            <person name="Nishi S."/>
            <person name="Hori S."/>
            <person name="Arai W."/>
            <person name="Tsubouchi T."/>
            <person name="Morono Y."/>
            <person name="Uchiyama I."/>
            <person name="Ito T."/>
            <person name="Fujiyama A."/>
            <person name="Inagaki F."/>
            <person name="Takami H."/>
        </authorList>
    </citation>
    <scope>NUCLEOTIDE SEQUENCE</scope>
    <source>
        <strain evidence="1">Expedition CK06-06</strain>
    </source>
</reference>
<evidence type="ECO:0008006" key="2">
    <source>
        <dbReference type="Google" id="ProtNLM"/>
    </source>
</evidence>
<evidence type="ECO:0000313" key="1">
    <source>
        <dbReference type="EMBL" id="GAG52494.1"/>
    </source>
</evidence>
<name>X0Y9J6_9ZZZZ</name>
<dbReference type="AlphaFoldDB" id="X0Y9J6"/>
<feature type="non-terminal residue" evidence="1">
    <location>
        <position position="1"/>
    </location>
</feature>
<proteinExistence type="predicted"/>
<comment type="caution">
    <text evidence="1">The sequence shown here is derived from an EMBL/GenBank/DDBJ whole genome shotgun (WGS) entry which is preliminary data.</text>
</comment>
<gene>
    <name evidence="1" type="ORF">S01H1_77722</name>
</gene>